<dbReference type="GO" id="GO:0048471">
    <property type="term" value="C:perinuclear region of cytoplasm"/>
    <property type="evidence" value="ECO:0007669"/>
    <property type="project" value="TreeGrafter"/>
</dbReference>
<sequence>MTDTSRYQRLEDNDVAGVEDSENDVTLERAQSTTTSGFSAAPQYEAVSTDADQELDKEPINESTSLVAHTPSISQSPGGINMDVPPPVYSKNGVSGTADVEKNLPTYEDYEKAHEHEDEFDTNLPEPYTMPIEYSMRENGPTVTVYEGFDLAIGDDSTFVATMFISFFLNWLGFLLAYVFSRTIAGKCGATSGFGLGLIKLVLVVKASTDDHQSSSHSSSSTDKQDEQFASWFMWMLVFFGWFTFVRGITIYLKYKREFAAVRSEISAI</sequence>
<proteinExistence type="predicted"/>
<gene>
    <name evidence="7" type="ORF">SARC_03945</name>
</gene>
<evidence type="ECO:0000256" key="3">
    <source>
        <dbReference type="ARBA" id="ARBA00022989"/>
    </source>
</evidence>
<protein>
    <submittedName>
        <fullName evidence="7">Uncharacterized protein</fullName>
    </submittedName>
</protein>
<reference evidence="7 8" key="1">
    <citation type="submission" date="2011-02" db="EMBL/GenBank/DDBJ databases">
        <title>The Genome Sequence of Sphaeroforma arctica JP610.</title>
        <authorList>
            <consortium name="The Broad Institute Genome Sequencing Platform"/>
            <person name="Russ C."/>
            <person name="Cuomo C."/>
            <person name="Young S.K."/>
            <person name="Zeng Q."/>
            <person name="Gargeya S."/>
            <person name="Alvarado L."/>
            <person name="Berlin A."/>
            <person name="Chapman S.B."/>
            <person name="Chen Z."/>
            <person name="Freedman E."/>
            <person name="Gellesch M."/>
            <person name="Goldberg J."/>
            <person name="Griggs A."/>
            <person name="Gujja S."/>
            <person name="Heilman E."/>
            <person name="Heiman D."/>
            <person name="Howarth C."/>
            <person name="Mehta T."/>
            <person name="Neiman D."/>
            <person name="Pearson M."/>
            <person name="Roberts A."/>
            <person name="Saif S."/>
            <person name="Shea T."/>
            <person name="Shenoy N."/>
            <person name="Sisk P."/>
            <person name="Stolte C."/>
            <person name="Sykes S."/>
            <person name="White J."/>
            <person name="Yandava C."/>
            <person name="Burger G."/>
            <person name="Gray M.W."/>
            <person name="Holland P.W.H."/>
            <person name="King N."/>
            <person name="Lang F.B.F."/>
            <person name="Roger A.J."/>
            <person name="Ruiz-Trillo I."/>
            <person name="Haas B."/>
            <person name="Nusbaum C."/>
            <person name="Birren B."/>
        </authorList>
    </citation>
    <scope>NUCLEOTIDE SEQUENCE [LARGE SCALE GENOMIC DNA]</scope>
    <source>
        <strain evidence="7 8">JP610</strain>
    </source>
</reference>
<dbReference type="eggNOG" id="KOG4812">
    <property type="taxonomic scope" value="Eukaryota"/>
</dbReference>
<dbReference type="CDD" id="cd22212">
    <property type="entry name" value="NDFIP-like"/>
    <property type="match status" value="1"/>
</dbReference>
<feature type="region of interest" description="Disordered" evidence="5">
    <location>
        <begin position="1"/>
        <end position="55"/>
    </location>
</feature>
<evidence type="ECO:0000256" key="2">
    <source>
        <dbReference type="ARBA" id="ARBA00022692"/>
    </source>
</evidence>
<evidence type="ECO:0000256" key="6">
    <source>
        <dbReference type="SAM" id="Phobius"/>
    </source>
</evidence>
<keyword evidence="8" id="KW-1185">Reference proteome</keyword>
<feature type="transmembrane region" description="Helical" evidence="6">
    <location>
        <begin position="159"/>
        <end position="180"/>
    </location>
</feature>
<dbReference type="OrthoDB" id="10003116at2759"/>
<dbReference type="EMBL" id="KQ241808">
    <property type="protein sequence ID" value="KNC83816.1"/>
    <property type="molecule type" value="Genomic_DNA"/>
</dbReference>
<dbReference type="Pfam" id="PF10176">
    <property type="entry name" value="NEDD4_Bsd2"/>
    <property type="match status" value="1"/>
</dbReference>
<dbReference type="AlphaFoldDB" id="A0A0L0G4T5"/>
<dbReference type="RefSeq" id="XP_014157718.1">
    <property type="nucleotide sequence ID" value="XM_014302243.1"/>
</dbReference>
<dbReference type="GO" id="GO:0016020">
    <property type="term" value="C:membrane"/>
    <property type="evidence" value="ECO:0007669"/>
    <property type="project" value="UniProtKB-SubCell"/>
</dbReference>
<feature type="compositionally biased region" description="Acidic residues" evidence="5">
    <location>
        <begin position="13"/>
        <end position="25"/>
    </location>
</feature>
<dbReference type="GeneID" id="25904449"/>
<feature type="compositionally biased region" description="Basic and acidic residues" evidence="5">
    <location>
        <begin position="1"/>
        <end position="12"/>
    </location>
</feature>
<dbReference type="PANTHER" id="PTHR13396">
    <property type="entry name" value="NEDD4 FAMILY INTERACTING PROTEIN 1/2"/>
    <property type="match status" value="1"/>
</dbReference>
<dbReference type="GO" id="GO:0005783">
    <property type="term" value="C:endoplasmic reticulum"/>
    <property type="evidence" value="ECO:0007669"/>
    <property type="project" value="TreeGrafter"/>
</dbReference>
<dbReference type="STRING" id="667725.A0A0L0G4T5"/>
<name>A0A0L0G4T5_9EUKA</name>
<dbReference type="Proteomes" id="UP000054560">
    <property type="component" value="Unassembled WGS sequence"/>
</dbReference>
<evidence type="ECO:0000256" key="1">
    <source>
        <dbReference type="ARBA" id="ARBA00004141"/>
    </source>
</evidence>
<evidence type="ECO:0000313" key="8">
    <source>
        <dbReference type="Proteomes" id="UP000054560"/>
    </source>
</evidence>
<comment type="subcellular location">
    <subcellularLocation>
        <location evidence="1">Membrane</location>
        <topology evidence="1">Multi-pass membrane protein</topology>
    </subcellularLocation>
</comment>
<evidence type="ECO:0000313" key="7">
    <source>
        <dbReference type="EMBL" id="KNC83816.1"/>
    </source>
</evidence>
<dbReference type="GO" id="GO:0050699">
    <property type="term" value="F:WW domain binding"/>
    <property type="evidence" value="ECO:0007669"/>
    <property type="project" value="TreeGrafter"/>
</dbReference>
<dbReference type="GO" id="GO:0030001">
    <property type="term" value="P:metal ion transport"/>
    <property type="evidence" value="ECO:0007669"/>
    <property type="project" value="InterPro"/>
</dbReference>
<dbReference type="GO" id="GO:0005794">
    <property type="term" value="C:Golgi apparatus"/>
    <property type="evidence" value="ECO:0007669"/>
    <property type="project" value="TreeGrafter"/>
</dbReference>
<feature type="transmembrane region" description="Helical" evidence="6">
    <location>
        <begin position="192"/>
        <end position="209"/>
    </location>
</feature>
<dbReference type="InterPro" id="IPR019325">
    <property type="entry name" value="NEDD4/Bsd2"/>
</dbReference>
<dbReference type="GO" id="GO:0006511">
    <property type="term" value="P:ubiquitin-dependent protein catabolic process"/>
    <property type="evidence" value="ECO:0007669"/>
    <property type="project" value="TreeGrafter"/>
</dbReference>
<dbReference type="GO" id="GO:0031398">
    <property type="term" value="P:positive regulation of protein ubiquitination"/>
    <property type="evidence" value="ECO:0007669"/>
    <property type="project" value="TreeGrafter"/>
</dbReference>
<organism evidence="7 8">
    <name type="scientific">Sphaeroforma arctica JP610</name>
    <dbReference type="NCBI Taxonomy" id="667725"/>
    <lineage>
        <taxon>Eukaryota</taxon>
        <taxon>Ichthyosporea</taxon>
        <taxon>Ichthyophonida</taxon>
        <taxon>Sphaeroforma</taxon>
    </lineage>
</organism>
<evidence type="ECO:0000256" key="5">
    <source>
        <dbReference type="SAM" id="MobiDB-lite"/>
    </source>
</evidence>
<dbReference type="GO" id="GO:0007034">
    <property type="term" value="P:vacuolar transport"/>
    <property type="evidence" value="ECO:0007669"/>
    <property type="project" value="InterPro"/>
</dbReference>
<keyword evidence="2 6" id="KW-0812">Transmembrane</keyword>
<feature type="transmembrane region" description="Helical" evidence="6">
    <location>
        <begin position="229"/>
        <end position="253"/>
    </location>
</feature>
<dbReference type="PANTHER" id="PTHR13396:SF5">
    <property type="entry name" value="NEDD4 FAMILY INTERACTING PROTEIN"/>
    <property type="match status" value="1"/>
</dbReference>
<keyword evidence="4 6" id="KW-0472">Membrane</keyword>
<accession>A0A0L0G4T5</accession>
<keyword evidence="3 6" id="KW-1133">Transmembrane helix</keyword>
<feature type="compositionally biased region" description="Polar residues" evidence="5">
    <location>
        <begin position="29"/>
        <end position="38"/>
    </location>
</feature>
<evidence type="ECO:0000256" key="4">
    <source>
        <dbReference type="ARBA" id="ARBA00023136"/>
    </source>
</evidence>